<protein>
    <submittedName>
        <fullName evidence="2">Putative RNA polymerase, sigma-24 subunit, ECF subfamily</fullName>
    </submittedName>
</protein>
<feature type="domain" description="RNA polymerase sigma-70 ECF-like HTH" evidence="1">
    <location>
        <begin position="12"/>
        <end position="191"/>
    </location>
</feature>
<dbReference type="EMBL" id="LS483452">
    <property type="protein sequence ID" value="SQH77831.1"/>
    <property type="molecule type" value="Genomic_DNA"/>
</dbReference>
<accession>A0A330M6D2</accession>
<evidence type="ECO:0000313" key="2">
    <source>
        <dbReference type="EMBL" id="SQH77831.1"/>
    </source>
</evidence>
<dbReference type="Proteomes" id="UP000250123">
    <property type="component" value="Chromosome SHEWBE"/>
</dbReference>
<gene>
    <name evidence="2" type="ORF">SHEWBE_3868</name>
</gene>
<dbReference type="InterPro" id="IPR053812">
    <property type="entry name" value="HTH_Sigma70_ECF-like"/>
</dbReference>
<sequence length="197" mass="22762">MRLMASTDQDFEQLTSILVKWNSGSKAAEHQLYQFAYQKFRDLASEVKSNAIGGRPESTFLHISCNTTSLVHDAFIRINQSRDIAPETTRELYVTFSNVIYSILVDNIRKSQAKKRQRNHVATEENISMDNIQRIFDIEILLKKLALEYSRQVSIFIYKYVCLMPSKEIAGLFSISESTVDKDLSFIKIQLSSYYHD</sequence>
<name>A0A330M6D2_9GAMM</name>
<evidence type="ECO:0000259" key="1">
    <source>
        <dbReference type="Pfam" id="PF07638"/>
    </source>
</evidence>
<dbReference type="KEGG" id="sbk:SHEWBE_3868"/>
<dbReference type="AlphaFoldDB" id="A0A330M6D2"/>
<reference evidence="3" key="1">
    <citation type="submission" date="2018-06" db="EMBL/GenBank/DDBJ databases">
        <authorList>
            <person name="Cea G.-C."/>
            <person name="William W."/>
        </authorList>
    </citation>
    <scope>NUCLEOTIDE SEQUENCE [LARGE SCALE GENOMIC DNA]</scope>
    <source>
        <strain evidence="3">DB21MT-2</strain>
    </source>
</reference>
<dbReference type="Pfam" id="PF07638">
    <property type="entry name" value="Sigma70_ECF"/>
    <property type="match status" value="1"/>
</dbReference>
<organism evidence="2 3">
    <name type="scientific">Shewanella benthica</name>
    <dbReference type="NCBI Taxonomy" id="43661"/>
    <lineage>
        <taxon>Bacteria</taxon>
        <taxon>Pseudomonadati</taxon>
        <taxon>Pseudomonadota</taxon>
        <taxon>Gammaproteobacteria</taxon>
        <taxon>Alteromonadales</taxon>
        <taxon>Shewanellaceae</taxon>
        <taxon>Shewanella</taxon>
    </lineage>
</organism>
<evidence type="ECO:0000313" key="3">
    <source>
        <dbReference type="Proteomes" id="UP000250123"/>
    </source>
</evidence>
<proteinExistence type="predicted"/>